<sequence>MRRTDGSTINDYVYNETKANANRTEQIDSLMDSRMDAPIVCIPVKATNAKMAMSSPPSMNGCIRKPMSPCLPLEHNVGQGTKISPFNPFATILDGATPQALKEFIYEQADEFLEALDIDDYTEPKAKHTNWANIAFMDVPALSRLLSSSPLV</sequence>
<accession>A0ABR4FHF8</accession>
<evidence type="ECO:0000313" key="2">
    <source>
        <dbReference type="Proteomes" id="UP001610563"/>
    </source>
</evidence>
<proteinExistence type="predicted"/>
<name>A0ABR4FHF8_9EURO</name>
<reference evidence="1 2" key="1">
    <citation type="submission" date="2024-07" db="EMBL/GenBank/DDBJ databases">
        <title>Section-level genome sequencing and comparative genomics of Aspergillus sections Usti and Cavernicolus.</title>
        <authorList>
            <consortium name="Lawrence Berkeley National Laboratory"/>
            <person name="Nybo J.L."/>
            <person name="Vesth T.C."/>
            <person name="Theobald S."/>
            <person name="Frisvad J.C."/>
            <person name="Larsen T.O."/>
            <person name="Kjaerboelling I."/>
            <person name="Rothschild-Mancinelli K."/>
            <person name="Lyhne E.K."/>
            <person name="Kogle M.E."/>
            <person name="Barry K."/>
            <person name="Clum A."/>
            <person name="Na H."/>
            <person name="Ledsgaard L."/>
            <person name="Lin J."/>
            <person name="Lipzen A."/>
            <person name="Kuo A."/>
            <person name="Riley R."/>
            <person name="Mondo S."/>
            <person name="Labutti K."/>
            <person name="Haridas S."/>
            <person name="Pangalinan J."/>
            <person name="Salamov A.A."/>
            <person name="Simmons B.A."/>
            <person name="Magnuson J.K."/>
            <person name="Chen J."/>
            <person name="Drula E."/>
            <person name="Henrissat B."/>
            <person name="Wiebenga A."/>
            <person name="Lubbers R.J."/>
            <person name="Gomes A.C."/>
            <person name="Makela M.R."/>
            <person name="Stajich J."/>
            <person name="Grigoriev I.V."/>
            <person name="Mortensen U.H."/>
            <person name="De Vries R.P."/>
            <person name="Baker S.E."/>
            <person name="Andersen M.R."/>
        </authorList>
    </citation>
    <scope>NUCLEOTIDE SEQUENCE [LARGE SCALE GENOMIC DNA]</scope>
    <source>
        <strain evidence="1 2">CBS 209.92</strain>
    </source>
</reference>
<dbReference type="EMBL" id="JBFTWV010000354">
    <property type="protein sequence ID" value="KAL2782666.1"/>
    <property type="molecule type" value="Genomic_DNA"/>
</dbReference>
<keyword evidence="2" id="KW-1185">Reference proteome</keyword>
<dbReference type="Proteomes" id="UP001610563">
    <property type="component" value="Unassembled WGS sequence"/>
</dbReference>
<comment type="caution">
    <text evidence="1">The sequence shown here is derived from an EMBL/GenBank/DDBJ whole genome shotgun (WGS) entry which is preliminary data.</text>
</comment>
<evidence type="ECO:0000313" key="1">
    <source>
        <dbReference type="EMBL" id="KAL2782666.1"/>
    </source>
</evidence>
<organism evidence="1 2">
    <name type="scientific">Aspergillus keveii</name>
    <dbReference type="NCBI Taxonomy" id="714993"/>
    <lineage>
        <taxon>Eukaryota</taxon>
        <taxon>Fungi</taxon>
        <taxon>Dikarya</taxon>
        <taxon>Ascomycota</taxon>
        <taxon>Pezizomycotina</taxon>
        <taxon>Eurotiomycetes</taxon>
        <taxon>Eurotiomycetidae</taxon>
        <taxon>Eurotiales</taxon>
        <taxon>Aspergillaceae</taxon>
        <taxon>Aspergillus</taxon>
        <taxon>Aspergillus subgen. Nidulantes</taxon>
    </lineage>
</organism>
<gene>
    <name evidence="1" type="ORF">BJX66DRAFT_345629</name>
</gene>
<protein>
    <submittedName>
        <fullName evidence="1">Uncharacterized protein</fullName>
    </submittedName>
</protein>